<dbReference type="Proteomes" id="UP000184476">
    <property type="component" value="Unassembled WGS sequence"/>
</dbReference>
<dbReference type="RefSeq" id="WP_084731227.1">
    <property type="nucleotide sequence ID" value="NZ_FQVL01000003.1"/>
</dbReference>
<keyword evidence="3 6" id="KW-0812">Transmembrane</keyword>
<gene>
    <name evidence="7" type="ORF">SAMN05444392_10319</name>
</gene>
<sequence>MTFKSNWMGVTVRALIVVAILYLAYYLIGFALPLIYPFVIGLMISMLIEPIIKFLEKKARIPRGLSVAIILILLLALIFSLLIFVIAEIVIELTNLAEFLPNAFKNVQNFFIDAFTKDDTQIKRIIDTLQNYLKKNPQHQQKIADSLSENIGVIANKGTQLITDFLAWLGNLLSDLPFFLTVLVFIVLATLFISLDFPQLKRGLISLIPKRVHTTGGIVLTDIKKALVGFIRAQMILITITALIVLIGLLVMKVPYALTIALLIGLVDLLPYLGVGAVLIPWLIYSFITGDIHLGIGLSIIYGITLVVRQVLEPRLLASTVGLNPLLTLIAIFIGLQLIGFLGIIVGPIVVVILLALHRAHIFRDTWLFIKGDPIKERVE</sequence>
<comment type="similarity">
    <text evidence="2">Belongs to the autoinducer-2 exporter (AI-2E) (TC 2.A.86) family.</text>
</comment>
<protein>
    <submittedName>
        <fullName evidence="7">Sporulation integral membrane protein YtvI</fullName>
    </submittedName>
</protein>
<dbReference type="InterPro" id="IPR002549">
    <property type="entry name" value="AI-2E-like"/>
</dbReference>
<dbReference type="EMBL" id="FQVL01000003">
    <property type="protein sequence ID" value="SHE75889.1"/>
    <property type="molecule type" value="Genomic_DNA"/>
</dbReference>
<reference evidence="7 8" key="1">
    <citation type="submission" date="2016-11" db="EMBL/GenBank/DDBJ databases">
        <authorList>
            <person name="Jaros S."/>
            <person name="Januszkiewicz K."/>
            <person name="Wedrychowicz H."/>
        </authorList>
    </citation>
    <scope>NUCLEOTIDE SEQUENCE [LARGE SCALE GENOMIC DNA]</scope>
    <source>
        <strain evidence="7 8">DSM 44666</strain>
    </source>
</reference>
<dbReference type="InterPro" id="IPR014227">
    <property type="entry name" value="YtvI-like"/>
</dbReference>
<keyword evidence="5 6" id="KW-0472">Membrane</keyword>
<evidence type="ECO:0000256" key="6">
    <source>
        <dbReference type="SAM" id="Phobius"/>
    </source>
</evidence>
<dbReference type="PANTHER" id="PTHR21716">
    <property type="entry name" value="TRANSMEMBRANE PROTEIN"/>
    <property type="match status" value="1"/>
</dbReference>
<proteinExistence type="inferred from homology"/>
<feature type="transmembrane region" description="Helical" evidence="6">
    <location>
        <begin position="176"/>
        <end position="195"/>
    </location>
</feature>
<evidence type="ECO:0000256" key="5">
    <source>
        <dbReference type="ARBA" id="ARBA00023136"/>
    </source>
</evidence>
<name>A0A1M4W3V3_9BACL</name>
<accession>A0A1M4W3V3</accession>
<feature type="transmembrane region" description="Helical" evidence="6">
    <location>
        <begin position="233"/>
        <end position="252"/>
    </location>
</feature>
<feature type="transmembrane region" description="Helical" evidence="6">
    <location>
        <begin position="7"/>
        <end position="28"/>
    </location>
</feature>
<dbReference type="GO" id="GO:0016020">
    <property type="term" value="C:membrane"/>
    <property type="evidence" value="ECO:0007669"/>
    <property type="project" value="UniProtKB-SubCell"/>
</dbReference>
<feature type="transmembrane region" description="Helical" evidence="6">
    <location>
        <begin position="258"/>
        <end position="285"/>
    </location>
</feature>
<feature type="transmembrane region" description="Helical" evidence="6">
    <location>
        <begin position="67"/>
        <end position="91"/>
    </location>
</feature>
<dbReference type="OrthoDB" id="9774361at2"/>
<evidence type="ECO:0000256" key="1">
    <source>
        <dbReference type="ARBA" id="ARBA00004141"/>
    </source>
</evidence>
<dbReference type="STRING" id="112248.SAMN05444392_10319"/>
<feature type="transmembrane region" description="Helical" evidence="6">
    <location>
        <begin position="332"/>
        <end position="357"/>
    </location>
</feature>
<dbReference type="PANTHER" id="PTHR21716:SF68">
    <property type="entry name" value="TRANSPORT PROTEIN YTVI-RELATED"/>
    <property type="match status" value="1"/>
</dbReference>
<feature type="transmembrane region" description="Helical" evidence="6">
    <location>
        <begin position="292"/>
        <end position="312"/>
    </location>
</feature>
<keyword evidence="4 6" id="KW-1133">Transmembrane helix</keyword>
<feature type="transmembrane region" description="Helical" evidence="6">
    <location>
        <begin position="34"/>
        <end position="55"/>
    </location>
</feature>
<evidence type="ECO:0000256" key="3">
    <source>
        <dbReference type="ARBA" id="ARBA00022692"/>
    </source>
</evidence>
<comment type="subcellular location">
    <subcellularLocation>
        <location evidence="1">Membrane</location>
        <topology evidence="1">Multi-pass membrane protein</topology>
    </subcellularLocation>
</comment>
<dbReference type="Pfam" id="PF01594">
    <property type="entry name" value="AI-2E_transport"/>
    <property type="match status" value="1"/>
</dbReference>
<evidence type="ECO:0000313" key="7">
    <source>
        <dbReference type="EMBL" id="SHE75889.1"/>
    </source>
</evidence>
<evidence type="ECO:0000313" key="8">
    <source>
        <dbReference type="Proteomes" id="UP000184476"/>
    </source>
</evidence>
<evidence type="ECO:0000256" key="2">
    <source>
        <dbReference type="ARBA" id="ARBA00009773"/>
    </source>
</evidence>
<organism evidence="7 8">
    <name type="scientific">Seinonella peptonophila</name>
    <dbReference type="NCBI Taxonomy" id="112248"/>
    <lineage>
        <taxon>Bacteria</taxon>
        <taxon>Bacillati</taxon>
        <taxon>Bacillota</taxon>
        <taxon>Bacilli</taxon>
        <taxon>Bacillales</taxon>
        <taxon>Thermoactinomycetaceae</taxon>
        <taxon>Seinonella</taxon>
    </lineage>
</organism>
<dbReference type="NCBIfam" id="TIGR02872">
    <property type="entry name" value="spore_ytvI"/>
    <property type="match status" value="1"/>
</dbReference>
<dbReference type="GO" id="GO:0055085">
    <property type="term" value="P:transmembrane transport"/>
    <property type="evidence" value="ECO:0007669"/>
    <property type="project" value="TreeGrafter"/>
</dbReference>
<keyword evidence="8" id="KW-1185">Reference proteome</keyword>
<dbReference type="AlphaFoldDB" id="A0A1M4W3V3"/>
<evidence type="ECO:0000256" key="4">
    <source>
        <dbReference type="ARBA" id="ARBA00022989"/>
    </source>
</evidence>